<sequence>MVFQISEAYEQLCNLYQPSDLGAKKFRIGQVIYEREDIQLSNPRGLRLECSHFKPISQNRVLPCVIYCHGNCGSRLDCLEGIRSILPVATIFALDFSGSGLSEGEYISLGYYEKEDVQTVANSQVGRLALWGRSMGAATSLFYAESHYDLCGLILDSSFSSLRKVSQEIVEKSQIKIPKFMVSLGLKIIRRSILNKAKFDINHLEPCQSATKCFIPGDCSLLDFLNSSALFIHASDDNFICIEHTKGDHNSIRPETLYENVVVFLQNVLWDNEIGQTVMDPVDNTSLSCVPSFEPLLRRVEDGHSEMSAEENEAIERSLSSLSGRPLDDSVMESIIQESLRTFAEEESRREMAEEK</sequence>
<gene>
    <name evidence="3" type="ORF">PROFUN_13612</name>
</gene>
<protein>
    <recommendedName>
        <fullName evidence="2">AB hydrolase-1 domain-containing protein</fullName>
    </recommendedName>
</protein>
<dbReference type="InterPro" id="IPR029058">
    <property type="entry name" value="AB_hydrolase_fold"/>
</dbReference>
<name>A0A2P6N3L8_9EUKA</name>
<keyword evidence="4" id="KW-1185">Reference proteome</keyword>
<dbReference type="PANTHER" id="PTHR43358:SF4">
    <property type="entry name" value="ALPHA_BETA HYDROLASE FOLD-1 DOMAIN-CONTAINING PROTEIN"/>
    <property type="match status" value="1"/>
</dbReference>
<dbReference type="OrthoDB" id="10249433at2759"/>
<evidence type="ECO:0000256" key="1">
    <source>
        <dbReference type="SAM" id="MobiDB-lite"/>
    </source>
</evidence>
<dbReference type="PANTHER" id="PTHR43358">
    <property type="entry name" value="ALPHA/BETA-HYDROLASE"/>
    <property type="match status" value="1"/>
</dbReference>
<proteinExistence type="predicted"/>
<accession>A0A2P6N3L8</accession>
<evidence type="ECO:0000313" key="3">
    <source>
        <dbReference type="EMBL" id="PRP78555.1"/>
    </source>
</evidence>
<dbReference type="InParanoid" id="A0A2P6N3L8"/>
<dbReference type="Pfam" id="PF00561">
    <property type="entry name" value="Abhydrolase_1"/>
    <property type="match status" value="1"/>
</dbReference>
<dbReference type="EMBL" id="MDYQ01000217">
    <property type="protein sequence ID" value="PRP78555.1"/>
    <property type="molecule type" value="Genomic_DNA"/>
</dbReference>
<dbReference type="SUPFAM" id="SSF53474">
    <property type="entry name" value="alpha/beta-Hydrolases"/>
    <property type="match status" value="1"/>
</dbReference>
<dbReference type="InterPro" id="IPR052920">
    <property type="entry name" value="DNA-binding_regulatory"/>
</dbReference>
<evidence type="ECO:0000259" key="2">
    <source>
        <dbReference type="Pfam" id="PF00561"/>
    </source>
</evidence>
<evidence type="ECO:0000313" key="4">
    <source>
        <dbReference type="Proteomes" id="UP000241769"/>
    </source>
</evidence>
<feature type="domain" description="AB hydrolase-1" evidence="2">
    <location>
        <begin position="63"/>
        <end position="158"/>
    </location>
</feature>
<dbReference type="STRING" id="1890364.A0A2P6N3L8"/>
<dbReference type="Proteomes" id="UP000241769">
    <property type="component" value="Unassembled WGS sequence"/>
</dbReference>
<feature type="region of interest" description="Disordered" evidence="1">
    <location>
        <begin position="304"/>
        <end position="326"/>
    </location>
</feature>
<dbReference type="Gene3D" id="3.40.50.1820">
    <property type="entry name" value="alpha/beta hydrolase"/>
    <property type="match status" value="1"/>
</dbReference>
<dbReference type="InterPro" id="IPR000073">
    <property type="entry name" value="AB_hydrolase_1"/>
</dbReference>
<organism evidence="3 4">
    <name type="scientific">Planoprotostelium fungivorum</name>
    <dbReference type="NCBI Taxonomy" id="1890364"/>
    <lineage>
        <taxon>Eukaryota</taxon>
        <taxon>Amoebozoa</taxon>
        <taxon>Evosea</taxon>
        <taxon>Variosea</taxon>
        <taxon>Cavosteliida</taxon>
        <taxon>Cavosteliaceae</taxon>
        <taxon>Planoprotostelium</taxon>
    </lineage>
</organism>
<comment type="caution">
    <text evidence="3">The sequence shown here is derived from an EMBL/GenBank/DDBJ whole genome shotgun (WGS) entry which is preliminary data.</text>
</comment>
<dbReference type="AlphaFoldDB" id="A0A2P6N3L8"/>
<reference evidence="3 4" key="1">
    <citation type="journal article" date="2018" name="Genome Biol. Evol.">
        <title>Multiple Roots of Fruiting Body Formation in Amoebozoa.</title>
        <authorList>
            <person name="Hillmann F."/>
            <person name="Forbes G."/>
            <person name="Novohradska S."/>
            <person name="Ferling I."/>
            <person name="Riege K."/>
            <person name="Groth M."/>
            <person name="Westermann M."/>
            <person name="Marz M."/>
            <person name="Spaller T."/>
            <person name="Winckler T."/>
            <person name="Schaap P."/>
            <person name="Glockner G."/>
        </authorList>
    </citation>
    <scope>NUCLEOTIDE SEQUENCE [LARGE SCALE GENOMIC DNA]</scope>
    <source>
        <strain evidence="3 4">Jena</strain>
    </source>
</reference>